<keyword evidence="2" id="KW-0614">Plasmid</keyword>
<accession>A0A9E8CNI7</accession>
<protein>
    <submittedName>
        <fullName evidence="2">Uncharacterized protein</fullName>
    </submittedName>
</protein>
<organism evidence="2">
    <name type="scientific">Bosea sp. NBC_00436</name>
    <dbReference type="NCBI Taxonomy" id="2969620"/>
    <lineage>
        <taxon>Bacteria</taxon>
        <taxon>Pseudomonadati</taxon>
        <taxon>Pseudomonadota</taxon>
        <taxon>Alphaproteobacteria</taxon>
        <taxon>Hyphomicrobiales</taxon>
        <taxon>Boseaceae</taxon>
        <taxon>Bosea</taxon>
    </lineage>
</organism>
<reference evidence="2" key="1">
    <citation type="submission" date="2022-08" db="EMBL/GenBank/DDBJ databases">
        <title>Complete Genome Sequences of 2 Bosea sp. soil isolates.</title>
        <authorList>
            <person name="Alvarez Arevalo M."/>
            <person name="Sterndorff E.B."/>
            <person name="Faurdal D."/>
            <person name="Joergensen T.S."/>
            <person name="Weber T."/>
        </authorList>
    </citation>
    <scope>NUCLEOTIDE SEQUENCE</scope>
    <source>
        <strain evidence="2">NBC_00436</strain>
        <plasmid evidence="2">pNBC436</plasmid>
    </source>
</reference>
<feature type="region of interest" description="Disordered" evidence="1">
    <location>
        <begin position="37"/>
        <end position="61"/>
    </location>
</feature>
<dbReference type="AlphaFoldDB" id="A0A9E8CNI7"/>
<evidence type="ECO:0000313" key="2">
    <source>
        <dbReference type="EMBL" id="UZF89982.1"/>
    </source>
</evidence>
<geneLocation type="plasmid" evidence="2">
    <name>pNBC436</name>
</geneLocation>
<dbReference type="EMBL" id="CP102775">
    <property type="protein sequence ID" value="UZF89982.1"/>
    <property type="molecule type" value="Genomic_DNA"/>
</dbReference>
<gene>
    <name evidence="2" type="ORF">NWE54_27170</name>
</gene>
<proteinExistence type="predicted"/>
<name>A0A9E8CNI7_9HYPH</name>
<sequence length="136" mass="14558">MVDIEEERAKVAASLVALEGARAGQLDNEATQQGVVEEGGVGSPTSTEGLLPVSGTPRLGHSVEPQVQHLRKMDGKPRGVGLISVAPTPRIELNLSLGRSAYHSKELPNRDERIQMARILTHGCKEARNATRSVMS</sequence>
<evidence type="ECO:0000256" key="1">
    <source>
        <dbReference type="SAM" id="MobiDB-lite"/>
    </source>
</evidence>